<feature type="domain" description="DUF4145" evidence="1">
    <location>
        <begin position="110"/>
        <end position="205"/>
    </location>
</feature>
<gene>
    <name evidence="2" type="ORF">AYJ54_08385</name>
</gene>
<proteinExistence type="predicted"/>
<keyword evidence="3" id="KW-1185">Reference proteome</keyword>
<comment type="caution">
    <text evidence="2">The sequence shown here is derived from an EMBL/GenBank/DDBJ whole genome shotgun (WGS) entry which is preliminary data.</text>
</comment>
<dbReference type="EMBL" id="LUUB01000048">
    <property type="protein sequence ID" value="OAF11427.1"/>
    <property type="molecule type" value="Genomic_DNA"/>
</dbReference>
<evidence type="ECO:0000313" key="2">
    <source>
        <dbReference type="EMBL" id="OAF11427.1"/>
    </source>
</evidence>
<name>A0A176YUN1_9BRAD</name>
<protein>
    <recommendedName>
        <fullName evidence="1">DUF4145 domain-containing protein</fullName>
    </recommendedName>
</protein>
<dbReference type="InterPro" id="IPR025285">
    <property type="entry name" value="DUF4145"/>
</dbReference>
<reference evidence="2 3" key="1">
    <citation type="submission" date="2016-03" db="EMBL/GenBank/DDBJ databases">
        <title>Draft Genome Sequence of the Strain BR 10245 (Bradyrhizobium sp.) isolated from nodules of Centrolobium paraense.</title>
        <authorList>
            <person name="Simoes-Araujo J.L.Sr."/>
            <person name="Barauna A.C."/>
            <person name="Silva K."/>
            <person name="Zilli J.E."/>
        </authorList>
    </citation>
    <scope>NUCLEOTIDE SEQUENCE [LARGE SCALE GENOMIC DNA]</scope>
    <source>
        <strain evidence="2 3">BR 10245</strain>
    </source>
</reference>
<accession>A0A176YUN1</accession>
<dbReference type="Proteomes" id="UP000076959">
    <property type="component" value="Unassembled WGS sequence"/>
</dbReference>
<organism evidence="2 3">
    <name type="scientific">Bradyrhizobium centrolobii</name>
    <dbReference type="NCBI Taxonomy" id="1505087"/>
    <lineage>
        <taxon>Bacteria</taxon>
        <taxon>Pseudomonadati</taxon>
        <taxon>Pseudomonadota</taxon>
        <taxon>Alphaproteobacteria</taxon>
        <taxon>Hyphomicrobiales</taxon>
        <taxon>Nitrobacteraceae</taxon>
        <taxon>Bradyrhizobium</taxon>
    </lineage>
</organism>
<dbReference type="AlphaFoldDB" id="A0A176YUN1"/>
<evidence type="ECO:0000313" key="3">
    <source>
        <dbReference type="Proteomes" id="UP000076959"/>
    </source>
</evidence>
<dbReference type="Pfam" id="PF13643">
    <property type="entry name" value="DUF4145"/>
    <property type="match status" value="1"/>
</dbReference>
<evidence type="ECO:0000259" key="1">
    <source>
        <dbReference type="Pfam" id="PF13643"/>
    </source>
</evidence>
<sequence>MANDSFNWTCPHCRRPQVVTRSNYYDQAVAINNPPGQFGKVAARIASITCQNTTDCGKMTLDVRLHERSDYSTGHFDLGQVLQSWTLIPESGAKPQPECIPRAIVEDYSEACRIKDLSPKASATLARRCLQGMIRDFCGISKARLIDEIRELRTQLDEHREPRGVTHESVDAIDAVREVGNIGAHMEKDVDLIVEIDDNEAQVLIDLIETLFEDWYVARETRKLRFAGPLAIAQAKRAEKQKLIDEQKAKALPPPSP</sequence>